<dbReference type="EMBL" id="LNYH01000009">
    <property type="protein sequence ID" value="KTD33639.1"/>
    <property type="molecule type" value="Genomic_DNA"/>
</dbReference>
<dbReference type="Pfam" id="PF03886">
    <property type="entry name" value="ABC_trans_aux"/>
    <property type="match status" value="1"/>
</dbReference>
<dbReference type="AlphaFoldDB" id="A0A0W0WMT6"/>
<feature type="domain" description="ABC-type transport auxiliary lipoprotein component" evidence="1">
    <location>
        <begin position="28"/>
        <end position="186"/>
    </location>
</feature>
<evidence type="ECO:0000259" key="1">
    <source>
        <dbReference type="Pfam" id="PF03886"/>
    </source>
</evidence>
<dbReference type="STRING" id="454.Lisr_0347"/>
<organism evidence="2 3">
    <name type="scientific">Legionella israelensis</name>
    <dbReference type="NCBI Taxonomy" id="454"/>
    <lineage>
        <taxon>Bacteria</taxon>
        <taxon>Pseudomonadati</taxon>
        <taxon>Pseudomonadota</taxon>
        <taxon>Gammaproteobacteria</taxon>
        <taxon>Legionellales</taxon>
        <taxon>Legionellaceae</taxon>
        <taxon>Legionella</taxon>
    </lineage>
</organism>
<sequence>MKNFKIISFVFLVLLLTACGRSKESQFYVLIPIPPETAQVKRYHGLRIGIDKVSIPGYAQRSQLIIHCTKYRANIEEYHQWAEALTTNVTRVIDTNLSTLLPGAIVESSPWDSKFLPDYHLQFNISQYEVDIHGNSVLRAEYIIYKQEKIIKKAEVYYQIKLSSVAPETLVISMNKNLTQLTYEIAGYFKKSKPTVVYK</sequence>
<name>A0A0W0WMT6_9GAMM</name>
<keyword evidence="3" id="KW-1185">Reference proteome</keyword>
<comment type="caution">
    <text evidence="2">The sequence shown here is derived from an EMBL/GenBank/DDBJ whole genome shotgun (WGS) entry which is preliminary data.</text>
</comment>
<evidence type="ECO:0000313" key="3">
    <source>
        <dbReference type="Proteomes" id="UP000054761"/>
    </source>
</evidence>
<gene>
    <name evidence="2" type="ORF">Lisr_0347</name>
</gene>
<dbReference type="SUPFAM" id="SSF159594">
    <property type="entry name" value="XCC0632-like"/>
    <property type="match status" value="1"/>
</dbReference>
<reference evidence="2 3" key="1">
    <citation type="submission" date="2015-11" db="EMBL/GenBank/DDBJ databases">
        <title>Genomic analysis of 38 Legionella species identifies large and diverse effector repertoires.</title>
        <authorList>
            <person name="Burstein D."/>
            <person name="Amaro F."/>
            <person name="Zusman T."/>
            <person name="Lifshitz Z."/>
            <person name="Cohen O."/>
            <person name="Gilbert J.A."/>
            <person name="Pupko T."/>
            <person name="Shuman H.A."/>
            <person name="Segal G."/>
        </authorList>
    </citation>
    <scope>NUCLEOTIDE SEQUENCE [LARGE SCALE GENOMIC DNA]</scope>
    <source>
        <strain evidence="2 3">Bercovier 4</strain>
    </source>
</reference>
<dbReference type="Proteomes" id="UP000054761">
    <property type="component" value="Unassembled WGS sequence"/>
</dbReference>
<dbReference type="PROSITE" id="PS51257">
    <property type="entry name" value="PROKAR_LIPOPROTEIN"/>
    <property type="match status" value="1"/>
</dbReference>
<protein>
    <recommendedName>
        <fullName evidence="1">ABC-type transport auxiliary lipoprotein component domain-containing protein</fullName>
    </recommendedName>
</protein>
<dbReference type="RefSeq" id="WP_065235963.1">
    <property type="nucleotide sequence ID" value="NZ_CAAAJA010000023.1"/>
</dbReference>
<proteinExistence type="predicted"/>
<dbReference type="InterPro" id="IPR005586">
    <property type="entry name" value="ABC_trans_aux"/>
</dbReference>
<dbReference type="Gene3D" id="3.40.50.10610">
    <property type="entry name" value="ABC-type transport auxiliary lipoprotein component"/>
    <property type="match status" value="1"/>
</dbReference>
<evidence type="ECO:0000313" key="2">
    <source>
        <dbReference type="EMBL" id="KTD33639.1"/>
    </source>
</evidence>
<dbReference type="PATRIC" id="fig|454.4.peg.361"/>
<accession>A0A0W0WMT6</accession>